<keyword evidence="1" id="KW-1133">Transmembrane helix</keyword>
<dbReference type="PANTHER" id="PTHR41983:SF2">
    <property type="entry name" value="SHORT-CHAIN FATTY ACID TRANSPORTER-RELATED"/>
    <property type="match status" value="1"/>
</dbReference>
<comment type="caution">
    <text evidence="2">The sequence shown here is derived from an EMBL/GenBank/DDBJ whole genome shotgun (WGS) entry which is preliminary data.</text>
</comment>
<evidence type="ECO:0000313" key="2">
    <source>
        <dbReference type="EMBL" id="NYE50731.1"/>
    </source>
</evidence>
<dbReference type="InterPro" id="IPR006160">
    <property type="entry name" value="SCFA_transpt_AtoE"/>
</dbReference>
<dbReference type="Pfam" id="PF02667">
    <property type="entry name" value="SCFA_trans"/>
    <property type="match status" value="1"/>
</dbReference>
<organism evidence="2 3">
    <name type="scientific">Spinactinospora alkalitolerans</name>
    <dbReference type="NCBI Taxonomy" id="687207"/>
    <lineage>
        <taxon>Bacteria</taxon>
        <taxon>Bacillati</taxon>
        <taxon>Actinomycetota</taxon>
        <taxon>Actinomycetes</taxon>
        <taxon>Streptosporangiales</taxon>
        <taxon>Nocardiopsidaceae</taxon>
        <taxon>Spinactinospora</taxon>
    </lineage>
</organism>
<feature type="transmembrane region" description="Helical" evidence="1">
    <location>
        <begin position="331"/>
        <end position="352"/>
    </location>
</feature>
<dbReference type="PANTHER" id="PTHR41983">
    <property type="entry name" value="SHORT-CHAIN FATTY ACID TRANSPORTER-RELATED"/>
    <property type="match status" value="1"/>
</dbReference>
<keyword evidence="3" id="KW-1185">Reference proteome</keyword>
<feature type="transmembrane region" description="Helical" evidence="1">
    <location>
        <begin position="159"/>
        <end position="177"/>
    </location>
</feature>
<feature type="transmembrane region" description="Helical" evidence="1">
    <location>
        <begin position="293"/>
        <end position="310"/>
    </location>
</feature>
<evidence type="ECO:0000313" key="3">
    <source>
        <dbReference type="Proteomes" id="UP000589036"/>
    </source>
</evidence>
<dbReference type="Proteomes" id="UP000589036">
    <property type="component" value="Unassembled WGS sequence"/>
</dbReference>
<keyword evidence="1" id="KW-0472">Membrane</keyword>
<sequence>MASEERGEGRSQETVPAAGDSFSRVDAVMRPLNVVVERFIPSAFVFAVVLTAIVAVAALLVTDAGPKGVLVGWGEGFAGLLEFTMQMVLILLLGHMLAHTRPARRILVRLSGLPRSTGQAYVFVVVLTSIASLISWGLGLVVGALLAKEVARQGRGRGLRLHFPLLVAAGYSGWVVWHMGYSGSASLTAATEDSFAADMTGSVVPMSQTTFSVWNMVGVVVAVVLVATTIYLLRPRTGGRIIEVVTEESDEIYTRGEVSTPAERVDNSRVPTFVVGFPLAVYIVVHFVDGGALTLDIVNWTFMCAILLLVRNSNELIALIRNSARNVGEVAFQYPLYAGILGIMASTGLMAWVTDRFVDISGPHSFGVIALLSAGLVNIAVPSGGGQFAVQGPVLLETAQELGVDPSIAVMAVAYGDQWTNMIQPFWALPLLAIAGLRIRDILGYTSIVFVVSGISFASTLLVASYIV</sequence>
<evidence type="ECO:0000256" key="1">
    <source>
        <dbReference type="SAM" id="Phobius"/>
    </source>
</evidence>
<feature type="transmembrane region" description="Helical" evidence="1">
    <location>
        <begin position="270"/>
        <end position="287"/>
    </location>
</feature>
<name>A0A852U3H4_9ACTN</name>
<proteinExistence type="predicted"/>
<feature type="transmembrane region" description="Helical" evidence="1">
    <location>
        <begin position="118"/>
        <end position="147"/>
    </location>
</feature>
<feature type="transmembrane region" description="Helical" evidence="1">
    <location>
        <begin position="213"/>
        <end position="233"/>
    </location>
</feature>
<feature type="transmembrane region" description="Helical" evidence="1">
    <location>
        <begin position="73"/>
        <end position="98"/>
    </location>
</feature>
<dbReference type="AlphaFoldDB" id="A0A852U3H4"/>
<reference evidence="2 3" key="1">
    <citation type="submission" date="2020-07" db="EMBL/GenBank/DDBJ databases">
        <title>Sequencing the genomes of 1000 actinobacteria strains.</title>
        <authorList>
            <person name="Klenk H.-P."/>
        </authorList>
    </citation>
    <scope>NUCLEOTIDE SEQUENCE [LARGE SCALE GENOMIC DNA]</scope>
    <source>
        <strain evidence="2 3">CXB654</strain>
    </source>
</reference>
<feature type="transmembrane region" description="Helical" evidence="1">
    <location>
        <begin position="442"/>
        <end position="467"/>
    </location>
</feature>
<protein>
    <submittedName>
        <fullName evidence="2">Short-chain fatty acids transporter</fullName>
    </submittedName>
</protein>
<dbReference type="RefSeq" id="WP_218882639.1">
    <property type="nucleotide sequence ID" value="NZ_BAAAYY010000045.1"/>
</dbReference>
<dbReference type="EMBL" id="JACCCC010000001">
    <property type="protein sequence ID" value="NYE50731.1"/>
    <property type="molecule type" value="Genomic_DNA"/>
</dbReference>
<accession>A0A852U3H4</accession>
<keyword evidence="1" id="KW-0812">Transmembrane</keyword>
<gene>
    <name evidence="2" type="ORF">HDA32_005851</name>
</gene>
<feature type="transmembrane region" description="Helical" evidence="1">
    <location>
        <begin position="364"/>
        <end position="381"/>
    </location>
</feature>
<feature type="transmembrane region" description="Helical" evidence="1">
    <location>
        <begin position="39"/>
        <end position="61"/>
    </location>
</feature>
<dbReference type="GO" id="GO:0005886">
    <property type="term" value="C:plasma membrane"/>
    <property type="evidence" value="ECO:0007669"/>
    <property type="project" value="TreeGrafter"/>
</dbReference>